<proteinExistence type="predicted"/>
<dbReference type="KEGG" id="dax:FDQ92_14990"/>
<evidence type="ECO:0000313" key="2">
    <source>
        <dbReference type="EMBL" id="QCQ20729.1"/>
    </source>
</evidence>
<dbReference type="KEGG" id="dax:FDQ92_00025"/>
<reference evidence="2 4" key="1">
    <citation type="submission" date="2019-05" db="EMBL/GenBank/DDBJ databases">
        <title>The Complete Genome Sequence of the n-alkane-degrading Desulfoglaeba alkanexedens ALDC reveals multiple alkylsuccinate synthase gene clusters.</title>
        <authorList>
            <person name="Callaghan A.V."/>
            <person name="Davidova I.A."/>
            <person name="Duncan K.E."/>
            <person name="Morris B."/>
            <person name="McInerney M.J."/>
        </authorList>
    </citation>
    <scope>NUCLEOTIDE SEQUENCE [LARGE SCALE GENOMIC DNA]</scope>
    <source>
        <strain evidence="2 4">ALDC</strain>
    </source>
</reference>
<reference evidence="2 4" key="2">
    <citation type="submission" date="2019-05" db="EMBL/GenBank/DDBJ databases">
        <authorList>
            <person name="Suflita J.M."/>
            <person name="Marks C.R."/>
        </authorList>
    </citation>
    <scope>NUCLEOTIDE SEQUENCE [LARGE SCALE GENOMIC DNA]</scope>
    <source>
        <strain evidence="2 4">ALDC</strain>
    </source>
</reference>
<dbReference type="Proteomes" id="UP000298602">
    <property type="component" value="Chromosome"/>
</dbReference>
<dbReference type="RefSeq" id="WP_137422699.1">
    <property type="nucleotide sequence ID" value="NZ_CP040098.1"/>
</dbReference>
<dbReference type="OrthoDB" id="9793197at2"/>
<evidence type="ECO:0000313" key="3">
    <source>
        <dbReference type="EMBL" id="QCQ23359.1"/>
    </source>
</evidence>
<dbReference type="InterPro" id="IPR024264">
    <property type="entry name" value="DUF3786"/>
</dbReference>
<sequence length="284" mass="32043">MDDATQYTTIHTLADRFEADLLMQALQREGIPAILRSFEETAYDGLFVPQRGWGKIMVPESRAAAARLAIAAILEDLRSPRLYEDPQEVDPNLWRQLEAMEPERICSNAQVAFNRDAGAYEVPFLSGTLRCYPALRRVEALRPLPSSKLDFQLHLVLLHYLLEAKPGGLSGKWVSEKDLPGGHLFFRGCHAFPTARLLEAFGEDPALFKRKCERLGGHPAQAGDMSFRMWPFPKVPLLFVLWLGDDEFDPALHIRFDATVHHHLQALDTILAMINVVCRNMLAA</sequence>
<dbReference type="Pfam" id="PF12654">
    <property type="entry name" value="DUF3786"/>
    <property type="match status" value="1"/>
</dbReference>
<dbReference type="EMBL" id="CP040098">
    <property type="protein sequence ID" value="QCQ20729.1"/>
    <property type="molecule type" value="Genomic_DNA"/>
</dbReference>
<keyword evidence="4" id="KW-1185">Reference proteome</keyword>
<accession>A0A4P8KYZ3</accession>
<evidence type="ECO:0000313" key="4">
    <source>
        <dbReference type="Proteomes" id="UP000298602"/>
    </source>
</evidence>
<feature type="domain" description="DUF3786" evidence="1">
    <location>
        <begin position="102"/>
        <end position="278"/>
    </location>
</feature>
<organism evidence="2 4">
    <name type="scientific">Desulfoglaeba alkanexedens ALDC</name>
    <dbReference type="NCBI Taxonomy" id="980445"/>
    <lineage>
        <taxon>Bacteria</taxon>
        <taxon>Pseudomonadati</taxon>
        <taxon>Thermodesulfobacteriota</taxon>
        <taxon>Syntrophobacteria</taxon>
        <taxon>Syntrophobacterales</taxon>
        <taxon>Syntrophobacteraceae</taxon>
        <taxon>Desulfoglaeba</taxon>
    </lineage>
</organism>
<name>A0A4P8KYZ3_9BACT</name>
<protein>
    <submittedName>
        <fullName evidence="2">DUF3786 domain-containing protein</fullName>
    </submittedName>
</protein>
<dbReference type="AlphaFoldDB" id="A0A4P8KYZ3"/>
<evidence type="ECO:0000259" key="1">
    <source>
        <dbReference type="Pfam" id="PF12654"/>
    </source>
</evidence>
<gene>
    <name evidence="2" type="ORF">FDQ92_00025</name>
    <name evidence="3" type="ORF">FDQ92_14990</name>
</gene>
<dbReference type="EMBL" id="CP040098">
    <property type="protein sequence ID" value="QCQ23359.1"/>
    <property type="molecule type" value="Genomic_DNA"/>
</dbReference>